<evidence type="ECO:0000313" key="1">
    <source>
        <dbReference type="EMBL" id="KKM69332.1"/>
    </source>
</evidence>
<name>A0A0F9MJG7_9ZZZZ</name>
<sequence>MGMYTELHFNSELKLNTPDDIISILKNMVGDMDEIPAPLPNHPLFSTGRWRFMLRSDSYYFAADTHSTLRFDEIAGSWFLCIRTNLKNYGGEIEKFVSWIMPYLNKSNGDFLGFERYEETETPTLIYMEENDVALC</sequence>
<organism evidence="1">
    <name type="scientific">marine sediment metagenome</name>
    <dbReference type="NCBI Taxonomy" id="412755"/>
    <lineage>
        <taxon>unclassified sequences</taxon>
        <taxon>metagenomes</taxon>
        <taxon>ecological metagenomes</taxon>
    </lineage>
</organism>
<dbReference type="EMBL" id="LAZR01010006">
    <property type="protein sequence ID" value="KKM69332.1"/>
    <property type="molecule type" value="Genomic_DNA"/>
</dbReference>
<comment type="caution">
    <text evidence="1">The sequence shown here is derived from an EMBL/GenBank/DDBJ whole genome shotgun (WGS) entry which is preliminary data.</text>
</comment>
<reference evidence="1" key="1">
    <citation type="journal article" date="2015" name="Nature">
        <title>Complex archaea that bridge the gap between prokaryotes and eukaryotes.</title>
        <authorList>
            <person name="Spang A."/>
            <person name="Saw J.H."/>
            <person name="Jorgensen S.L."/>
            <person name="Zaremba-Niedzwiedzka K."/>
            <person name="Martijn J."/>
            <person name="Lind A.E."/>
            <person name="van Eijk R."/>
            <person name="Schleper C."/>
            <person name="Guy L."/>
            <person name="Ettema T.J."/>
        </authorList>
    </citation>
    <scope>NUCLEOTIDE SEQUENCE</scope>
</reference>
<protein>
    <submittedName>
        <fullName evidence="1">Uncharacterized protein</fullName>
    </submittedName>
</protein>
<dbReference type="AlphaFoldDB" id="A0A0F9MJG7"/>
<accession>A0A0F9MJG7</accession>
<proteinExistence type="predicted"/>
<gene>
    <name evidence="1" type="ORF">LCGC14_1451780</name>
</gene>